<feature type="transmembrane region" description="Helical" evidence="9">
    <location>
        <begin position="311"/>
        <end position="333"/>
    </location>
</feature>
<dbReference type="GO" id="GO:0015105">
    <property type="term" value="F:arsenite transmembrane transporter activity"/>
    <property type="evidence" value="ECO:0007669"/>
    <property type="project" value="TreeGrafter"/>
</dbReference>
<gene>
    <name evidence="10" type="ORF">Ga0123461_2432</name>
</gene>
<dbReference type="InterPro" id="IPR038770">
    <property type="entry name" value="Na+/solute_symporter_sf"/>
</dbReference>
<organism evidence="10 11">
    <name type="scientific">Mariprofundus aestuarium</name>
    <dbReference type="NCBI Taxonomy" id="1921086"/>
    <lineage>
        <taxon>Bacteria</taxon>
        <taxon>Pseudomonadati</taxon>
        <taxon>Pseudomonadota</taxon>
        <taxon>Candidatius Mariprofundia</taxon>
        <taxon>Mariprofundales</taxon>
        <taxon>Mariprofundaceae</taxon>
        <taxon>Mariprofundus</taxon>
    </lineage>
</organism>
<feature type="transmembrane region" description="Helical" evidence="9">
    <location>
        <begin position="44"/>
        <end position="64"/>
    </location>
</feature>
<keyword evidence="11" id="KW-1185">Reference proteome</keyword>
<evidence type="ECO:0000256" key="5">
    <source>
        <dbReference type="ARBA" id="ARBA00022692"/>
    </source>
</evidence>
<keyword evidence="5 8" id="KW-0812">Transmembrane</keyword>
<evidence type="ECO:0000256" key="1">
    <source>
        <dbReference type="ARBA" id="ARBA00004651"/>
    </source>
</evidence>
<dbReference type="Pfam" id="PF01758">
    <property type="entry name" value="SBF"/>
    <property type="match status" value="1"/>
</dbReference>
<keyword evidence="7 8" id="KW-0472">Membrane</keyword>
<dbReference type="GO" id="GO:0015104">
    <property type="term" value="F:antimonite transmembrane transporter activity"/>
    <property type="evidence" value="ECO:0007669"/>
    <property type="project" value="TreeGrafter"/>
</dbReference>
<dbReference type="GO" id="GO:0015297">
    <property type="term" value="F:antiporter activity"/>
    <property type="evidence" value="ECO:0007669"/>
    <property type="project" value="UniProtKB-UniRule"/>
</dbReference>
<dbReference type="Proteomes" id="UP000231701">
    <property type="component" value="Chromosome"/>
</dbReference>
<name>A0A2K8L4R2_MARES</name>
<keyword evidence="6 8" id="KW-1133">Transmembrane helix</keyword>
<dbReference type="PIRSF" id="PIRSF005508">
    <property type="entry name" value="Acr3"/>
    <property type="match status" value="1"/>
</dbReference>
<evidence type="ECO:0000313" key="10">
    <source>
        <dbReference type="EMBL" id="ATX80831.1"/>
    </source>
</evidence>
<reference evidence="10 11" key="1">
    <citation type="submission" date="2016-12" db="EMBL/GenBank/DDBJ databases">
        <title>Isolation and genomic insights into novel planktonic Zetaproteobacteria from stratified waters of the Chesapeake Bay.</title>
        <authorList>
            <person name="McAllister S.M."/>
            <person name="Kato S."/>
            <person name="Chan C.S."/>
            <person name="Chiu B.K."/>
            <person name="Field E.K."/>
        </authorList>
    </citation>
    <scope>NUCLEOTIDE SEQUENCE [LARGE SCALE GENOMIC DNA]</scope>
    <source>
        <strain evidence="10 11">CP-5</strain>
    </source>
</reference>
<evidence type="ECO:0000256" key="4">
    <source>
        <dbReference type="ARBA" id="ARBA00022475"/>
    </source>
</evidence>
<dbReference type="RefSeq" id="WP_232710220.1">
    <property type="nucleotide sequence ID" value="NZ_CP018799.1"/>
</dbReference>
<proteinExistence type="inferred from homology"/>
<dbReference type="EMBL" id="CP018799">
    <property type="protein sequence ID" value="ATX80831.1"/>
    <property type="molecule type" value="Genomic_DNA"/>
</dbReference>
<comment type="similarity">
    <text evidence="2 8">Belongs to the arsenical resistance-3 (ACR3) (TC 2.A.59) family.</text>
</comment>
<dbReference type="AlphaFoldDB" id="A0A2K8L4R2"/>
<evidence type="ECO:0000256" key="6">
    <source>
        <dbReference type="ARBA" id="ARBA00022989"/>
    </source>
</evidence>
<keyword evidence="3 8" id="KW-0813">Transport</keyword>
<evidence type="ECO:0000256" key="7">
    <source>
        <dbReference type="ARBA" id="ARBA00023136"/>
    </source>
</evidence>
<protein>
    <submittedName>
        <fullName evidence="10">Arsenite transporter, ACR3 family</fullName>
    </submittedName>
</protein>
<dbReference type="PANTHER" id="PTHR43057">
    <property type="entry name" value="ARSENITE EFFLUX TRANSPORTER"/>
    <property type="match status" value="1"/>
</dbReference>
<evidence type="ECO:0000313" key="11">
    <source>
        <dbReference type="Proteomes" id="UP000231701"/>
    </source>
</evidence>
<dbReference type="Gene3D" id="1.20.1530.20">
    <property type="match status" value="1"/>
</dbReference>
<comment type="subcellular location">
    <subcellularLocation>
        <location evidence="1 8">Cell membrane</location>
        <topology evidence="1 8">Multi-pass membrane protein</topology>
    </subcellularLocation>
</comment>
<evidence type="ECO:0000256" key="3">
    <source>
        <dbReference type="ARBA" id="ARBA00022448"/>
    </source>
</evidence>
<evidence type="ECO:0000256" key="2">
    <source>
        <dbReference type="ARBA" id="ARBA00010110"/>
    </source>
</evidence>
<sequence>MSDSKSMGLFARYLTLWVFLSIVVGIILGSFFPGLFQILGVMEVAHINLPVAILIWAMILPMLLKIDYSSLHKVWDHRRGIAVTLGINWLFKPFFMALLGYISIYHLFSSFLDAQMLDDYFAGLVILSAAPCTAMVFVWSKLTHGDAQFTLSQVALNDVVMVFAFAPIVALLLGVASVTVPWDTLLLSVLLYIVVPVMVAYIWRMQLLKRGVLDVVLQRLDPLSMAALLLTVVLLFAFQGKEILQQPLVIAILAVPIVIQVYATFSFAYLLNRRLGVRHNIAAPSALIGASNFFELAVATAIALFGFESGAALATVVGVLVEVPVMLTLVSIVNRSRGWYERPITK</sequence>
<dbReference type="KEGG" id="maes:Ga0123461_2432"/>
<dbReference type="InterPro" id="IPR004706">
    <property type="entry name" value="Arsenical-R_Acr3"/>
</dbReference>
<feature type="transmembrane region" description="Helical" evidence="9">
    <location>
        <begin position="12"/>
        <end position="32"/>
    </location>
</feature>
<dbReference type="GO" id="GO:0005886">
    <property type="term" value="C:plasma membrane"/>
    <property type="evidence" value="ECO:0007669"/>
    <property type="project" value="UniProtKB-SubCell"/>
</dbReference>
<accession>A0A2K8L4R2</accession>
<keyword evidence="4 8" id="KW-1003">Cell membrane</keyword>
<feature type="transmembrane region" description="Helical" evidence="9">
    <location>
        <begin position="223"/>
        <end position="240"/>
    </location>
</feature>
<dbReference type="NCBIfam" id="TIGR00832">
    <property type="entry name" value="acr3"/>
    <property type="match status" value="1"/>
</dbReference>
<evidence type="ECO:0000256" key="8">
    <source>
        <dbReference type="PIRNR" id="PIRNR005508"/>
    </source>
</evidence>
<feature type="transmembrane region" description="Helical" evidence="9">
    <location>
        <begin position="120"/>
        <end position="139"/>
    </location>
</feature>
<feature type="transmembrane region" description="Helical" evidence="9">
    <location>
        <begin position="159"/>
        <end position="179"/>
    </location>
</feature>
<feature type="transmembrane region" description="Helical" evidence="9">
    <location>
        <begin position="185"/>
        <end position="203"/>
    </location>
</feature>
<dbReference type="PANTHER" id="PTHR43057:SF1">
    <property type="entry name" value="ARSENICAL-RESISTANCE PROTEIN 3"/>
    <property type="match status" value="1"/>
</dbReference>
<evidence type="ECO:0000256" key="9">
    <source>
        <dbReference type="SAM" id="Phobius"/>
    </source>
</evidence>
<feature type="transmembrane region" description="Helical" evidence="9">
    <location>
        <begin position="246"/>
        <end position="271"/>
    </location>
</feature>
<feature type="transmembrane region" description="Helical" evidence="9">
    <location>
        <begin position="85"/>
        <end position="108"/>
    </location>
</feature>
<feature type="transmembrane region" description="Helical" evidence="9">
    <location>
        <begin position="283"/>
        <end position="305"/>
    </location>
</feature>
<dbReference type="InterPro" id="IPR002657">
    <property type="entry name" value="BilAc:Na_symport/Acr3"/>
</dbReference>